<organism evidence="1">
    <name type="scientific">Lepeophtheirus salmonis</name>
    <name type="common">Salmon louse</name>
    <name type="synonym">Caligus salmonis</name>
    <dbReference type="NCBI Taxonomy" id="72036"/>
    <lineage>
        <taxon>Eukaryota</taxon>
        <taxon>Metazoa</taxon>
        <taxon>Ecdysozoa</taxon>
        <taxon>Arthropoda</taxon>
        <taxon>Crustacea</taxon>
        <taxon>Multicrustacea</taxon>
        <taxon>Hexanauplia</taxon>
        <taxon>Copepoda</taxon>
        <taxon>Siphonostomatoida</taxon>
        <taxon>Caligidae</taxon>
        <taxon>Lepeophtheirus</taxon>
    </lineage>
</organism>
<evidence type="ECO:0000313" key="1">
    <source>
        <dbReference type="EMBL" id="CDW25220.1"/>
    </source>
</evidence>
<sequence length="54" mass="6170">MVDGGIAIWEGCFSLVFDYALLRIQKNIPRFYEIPVPLLNHKVNSSVHHFSSIP</sequence>
<dbReference type="EMBL" id="HACA01007859">
    <property type="protein sequence ID" value="CDW25220.1"/>
    <property type="molecule type" value="Transcribed_RNA"/>
</dbReference>
<accession>A0A0K2TH75</accession>
<dbReference type="AlphaFoldDB" id="A0A0K2TH75"/>
<protein>
    <submittedName>
        <fullName evidence="1">Uncharacterized protein</fullName>
    </submittedName>
</protein>
<proteinExistence type="predicted"/>
<reference evidence="1" key="1">
    <citation type="submission" date="2014-05" db="EMBL/GenBank/DDBJ databases">
        <authorList>
            <person name="Chronopoulou M."/>
        </authorList>
    </citation>
    <scope>NUCLEOTIDE SEQUENCE</scope>
    <source>
        <tissue evidence="1">Whole organism</tissue>
    </source>
</reference>
<name>A0A0K2TH75_LEPSM</name>